<keyword evidence="4" id="KW-1185">Reference proteome</keyword>
<reference evidence="3 4" key="1">
    <citation type="journal article" date="2014" name="BMC Genomics">
        <title>Genome and secretome analysis of the hemibiotrophic fungal pathogen, Moniliophthora roreri, which causes frosty pod rot disease of cacao: mechanisms of the biotrophic and necrotrophic phases.</title>
        <authorList>
            <person name="Meinhardt L.W."/>
            <person name="Costa G.G.L."/>
            <person name="Thomazella D.P.T."/>
            <person name="Teixeira P.J.P.L."/>
            <person name="Carazzolle M.F."/>
            <person name="Schuster S.C."/>
            <person name="Carlson J.E."/>
            <person name="Guiltinan M.J."/>
            <person name="Mieczkowski P."/>
            <person name="Farmer A."/>
            <person name="Ramaraj T."/>
            <person name="Crozier J."/>
            <person name="Davis R.E."/>
            <person name="Shao J."/>
            <person name="Melnick R.L."/>
            <person name="Pereira G.A.G."/>
            <person name="Bailey B.A."/>
        </authorList>
    </citation>
    <scope>NUCLEOTIDE SEQUENCE [LARGE SCALE GENOMIC DNA]</scope>
    <source>
        <strain evidence="3 4">MCA 2997</strain>
    </source>
</reference>
<name>V2YG28_MONRO</name>
<proteinExistence type="predicted"/>
<feature type="region of interest" description="Disordered" evidence="2">
    <location>
        <begin position="106"/>
        <end position="153"/>
    </location>
</feature>
<sequence>MPWRRTGSYARRFNRQREQIDGALGVHQSSSVLILTERILVQASQPSCSREKYRTWLPSCFFRTRGQNIFYVDKPRISLSHWESKFGALMVYSRLSSSRSRSVSINPMTPHLPASLPVPSVTTESTLEDSAVSASSPTVHGASTEPFDDNSDSEAEAEHCWQWEALLHAKLRKISAEKTRRLHLKNDRIMELEQEKTALEATNNKLQSQLWRAQQESDSFKAQMEERRNEFHFDKAMLETENDVLGVKLQQAQQEIRVIKAEMGQKVEELQVLEQMVSLATSEGNEARSENARLKRLVKKLRAENMELRDDKIRLIEERARNDEEKMKALQALTTQLFSGKASHLDSSICSTPSAKKRKCVE</sequence>
<comment type="caution">
    <text evidence="3">The sequence shown here is derived from an EMBL/GenBank/DDBJ whole genome shotgun (WGS) entry which is preliminary data.</text>
</comment>
<accession>V2YG28</accession>
<gene>
    <name evidence="3" type="ORF">Moror_4198</name>
</gene>
<organism evidence="3 4">
    <name type="scientific">Moniliophthora roreri (strain MCA 2997)</name>
    <name type="common">Cocoa frosty pod rot fungus</name>
    <name type="synonym">Crinipellis roreri</name>
    <dbReference type="NCBI Taxonomy" id="1381753"/>
    <lineage>
        <taxon>Eukaryota</taxon>
        <taxon>Fungi</taxon>
        <taxon>Dikarya</taxon>
        <taxon>Basidiomycota</taxon>
        <taxon>Agaricomycotina</taxon>
        <taxon>Agaricomycetes</taxon>
        <taxon>Agaricomycetidae</taxon>
        <taxon>Agaricales</taxon>
        <taxon>Marasmiineae</taxon>
        <taxon>Marasmiaceae</taxon>
        <taxon>Moniliophthora</taxon>
    </lineage>
</organism>
<evidence type="ECO:0000313" key="4">
    <source>
        <dbReference type="Proteomes" id="UP000017559"/>
    </source>
</evidence>
<dbReference type="AlphaFoldDB" id="V2YG28"/>
<evidence type="ECO:0000313" key="3">
    <source>
        <dbReference type="EMBL" id="ESK90629.1"/>
    </source>
</evidence>
<dbReference type="Proteomes" id="UP000017559">
    <property type="component" value="Unassembled WGS sequence"/>
</dbReference>
<dbReference type="KEGG" id="mrr:Moror_4198"/>
<keyword evidence="1" id="KW-0175">Coiled coil</keyword>
<feature type="coiled-coil region" evidence="1">
    <location>
        <begin position="175"/>
        <end position="333"/>
    </location>
</feature>
<dbReference type="EMBL" id="AWSO01000425">
    <property type="protein sequence ID" value="ESK90629.1"/>
    <property type="molecule type" value="Genomic_DNA"/>
</dbReference>
<protein>
    <submittedName>
        <fullName evidence="3">Uncharacterized protein</fullName>
    </submittedName>
</protein>
<evidence type="ECO:0000256" key="2">
    <source>
        <dbReference type="SAM" id="MobiDB-lite"/>
    </source>
</evidence>
<dbReference type="HOGENOM" id="CLU_765236_0_0_1"/>
<evidence type="ECO:0000256" key="1">
    <source>
        <dbReference type="SAM" id="Coils"/>
    </source>
</evidence>